<dbReference type="InterPro" id="IPR018511">
    <property type="entry name" value="Hemolysin-typ_Ca-bd_CS"/>
</dbReference>
<dbReference type="PROSITE" id="PS00330">
    <property type="entry name" value="HEMOLYSIN_CALCIUM"/>
    <property type="match status" value="1"/>
</dbReference>
<dbReference type="SUPFAM" id="SSF51120">
    <property type="entry name" value="beta-Roll"/>
    <property type="match status" value="1"/>
</dbReference>
<accession>A0ABS1RMF6</accession>
<proteinExistence type="predicted"/>
<feature type="compositionally biased region" description="Basic and acidic residues" evidence="3">
    <location>
        <begin position="161"/>
        <end position="176"/>
    </location>
</feature>
<name>A0ABS1RMF6_9RHOB</name>
<keyword evidence="2" id="KW-0964">Secreted</keyword>
<sequence length="349" mass="36730">MRDRHGPCRASDGPVRNFRRRRHAADDERKPDRHPAGLGPRRGGGRGRDGAKPCLRGRGPDRDLPHGGRSWHGGAGPGGAGSGRYRGRLRPCRGRKPDRRAGPRPAHRLRHARHARGRRKPRGAALLNRAAAGSGAAALGRYAVADAYRGPPGEPAGDGQDLGRDPRTRRLGRSGERAAGLQPGAAGLQRRRRGGGPFLTGGAGDDRLNGLDGDDRLQGHGGHDILRGGAGHDRLDAGAGNDLIDDAFGDDRLWGGAGDDTFHDSQGNDQNWGGAGADRFALDGTTGYDRIHDFEPGIDLVVLGEGLSATDVPVLDVAGDAVVRIAGGNQLRLIGIDSDLVGIDDFPFL</sequence>
<feature type="compositionally biased region" description="Low complexity" evidence="3">
    <location>
        <begin position="178"/>
        <end position="188"/>
    </location>
</feature>
<dbReference type="InterPro" id="IPR050557">
    <property type="entry name" value="RTX_toxin/Mannuronan_C5-epim"/>
</dbReference>
<reference evidence="5" key="1">
    <citation type="submission" date="2021-01" db="EMBL/GenBank/DDBJ databases">
        <title>Draft genomes of Rhodovulum sulfidophilum.</title>
        <authorList>
            <person name="Guzman M.S."/>
        </authorList>
    </citation>
    <scope>NUCLEOTIDE SEQUENCE [LARGE SCALE GENOMIC DNA]</scope>
    <source>
        <strain evidence="5">AB19</strain>
    </source>
</reference>
<organism evidence="4 5">
    <name type="scientific">Rhodovulum visakhapatnamense</name>
    <dbReference type="NCBI Taxonomy" id="364297"/>
    <lineage>
        <taxon>Bacteria</taxon>
        <taxon>Pseudomonadati</taxon>
        <taxon>Pseudomonadota</taxon>
        <taxon>Alphaproteobacteria</taxon>
        <taxon>Rhodobacterales</taxon>
        <taxon>Paracoccaceae</taxon>
        <taxon>Rhodovulum</taxon>
    </lineage>
</organism>
<comment type="subcellular location">
    <subcellularLocation>
        <location evidence="1">Secreted</location>
    </subcellularLocation>
</comment>
<dbReference type="PRINTS" id="PR00313">
    <property type="entry name" value="CABNDNGRPT"/>
</dbReference>
<comment type="caution">
    <text evidence="4">The sequence shown here is derived from an EMBL/GenBank/DDBJ whole genome shotgun (WGS) entry which is preliminary data.</text>
</comment>
<protein>
    <recommendedName>
        <fullName evidence="6">Hemolysin type calcium-binding protein</fullName>
    </recommendedName>
</protein>
<feature type="compositionally biased region" description="Basic and acidic residues" evidence="3">
    <location>
        <begin position="204"/>
        <end position="225"/>
    </location>
</feature>
<evidence type="ECO:0000256" key="3">
    <source>
        <dbReference type="SAM" id="MobiDB-lite"/>
    </source>
</evidence>
<evidence type="ECO:0000256" key="2">
    <source>
        <dbReference type="ARBA" id="ARBA00022525"/>
    </source>
</evidence>
<feature type="compositionally biased region" description="Basic residues" evidence="3">
    <location>
        <begin position="105"/>
        <end position="122"/>
    </location>
</feature>
<dbReference type="PANTHER" id="PTHR38340:SF1">
    <property type="entry name" value="S-LAYER PROTEIN"/>
    <property type="match status" value="1"/>
</dbReference>
<gene>
    <name evidence="4" type="ORF">JMJ92_17115</name>
</gene>
<feature type="region of interest" description="Disordered" evidence="3">
    <location>
        <begin position="149"/>
        <end position="225"/>
    </location>
</feature>
<evidence type="ECO:0000313" key="4">
    <source>
        <dbReference type="EMBL" id="MBL3579856.1"/>
    </source>
</evidence>
<dbReference type="PANTHER" id="PTHR38340">
    <property type="entry name" value="S-LAYER PROTEIN"/>
    <property type="match status" value="1"/>
</dbReference>
<evidence type="ECO:0008006" key="6">
    <source>
        <dbReference type="Google" id="ProtNLM"/>
    </source>
</evidence>
<dbReference type="InterPro" id="IPR001343">
    <property type="entry name" value="Hemolysn_Ca-bd"/>
</dbReference>
<keyword evidence="5" id="KW-1185">Reference proteome</keyword>
<feature type="compositionally biased region" description="Gly residues" evidence="3">
    <location>
        <begin position="70"/>
        <end position="84"/>
    </location>
</feature>
<dbReference type="Proteomes" id="UP000635853">
    <property type="component" value="Unassembled WGS sequence"/>
</dbReference>
<dbReference type="InterPro" id="IPR011049">
    <property type="entry name" value="Serralysin-like_metalloprot_C"/>
</dbReference>
<dbReference type="Gene3D" id="2.150.10.10">
    <property type="entry name" value="Serralysin-like metalloprotease, C-terminal"/>
    <property type="match status" value="2"/>
</dbReference>
<dbReference type="Pfam" id="PF00353">
    <property type="entry name" value="HemolysinCabind"/>
    <property type="match status" value="2"/>
</dbReference>
<evidence type="ECO:0000313" key="5">
    <source>
        <dbReference type="Proteomes" id="UP000635853"/>
    </source>
</evidence>
<feature type="compositionally biased region" description="Basic residues" evidence="3">
    <location>
        <begin position="85"/>
        <end position="98"/>
    </location>
</feature>
<evidence type="ECO:0000256" key="1">
    <source>
        <dbReference type="ARBA" id="ARBA00004613"/>
    </source>
</evidence>
<feature type="compositionally biased region" description="Basic and acidic residues" evidence="3">
    <location>
        <begin position="24"/>
        <end position="35"/>
    </location>
</feature>
<feature type="region of interest" description="Disordered" evidence="3">
    <location>
        <begin position="1"/>
        <end position="124"/>
    </location>
</feature>
<dbReference type="EMBL" id="JAESIL010000091">
    <property type="protein sequence ID" value="MBL3579856.1"/>
    <property type="molecule type" value="Genomic_DNA"/>
</dbReference>